<feature type="transmembrane region" description="Helical" evidence="6">
    <location>
        <begin position="253"/>
        <end position="269"/>
    </location>
</feature>
<evidence type="ECO:0000256" key="3">
    <source>
        <dbReference type="ARBA" id="ARBA00022989"/>
    </source>
</evidence>
<dbReference type="AlphaFoldDB" id="A0A5A8DJR1"/>
<dbReference type="Gene3D" id="1.10.3430.10">
    <property type="entry name" value="Ammonium transporter AmtB like domains"/>
    <property type="match status" value="1"/>
</dbReference>
<feature type="transmembrane region" description="Helical" evidence="6">
    <location>
        <begin position="149"/>
        <end position="169"/>
    </location>
</feature>
<dbReference type="GO" id="GO:0016746">
    <property type="term" value="F:acyltransferase activity"/>
    <property type="evidence" value="ECO:0007669"/>
    <property type="project" value="TreeGrafter"/>
</dbReference>
<feature type="transmembrane region" description="Helical" evidence="6">
    <location>
        <begin position="6"/>
        <end position="30"/>
    </location>
</feature>
<dbReference type="PANTHER" id="PTHR13285:SF18">
    <property type="entry name" value="PROTEIN-CYSTEINE N-PALMITOYLTRANSFERASE RASP"/>
    <property type="match status" value="1"/>
</dbReference>
<dbReference type="GO" id="GO:0008519">
    <property type="term" value="F:ammonium channel activity"/>
    <property type="evidence" value="ECO:0007669"/>
    <property type="project" value="InterPro"/>
</dbReference>
<evidence type="ECO:0000256" key="1">
    <source>
        <dbReference type="ARBA" id="ARBA00004141"/>
    </source>
</evidence>
<feature type="transmembrane region" description="Helical" evidence="6">
    <location>
        <begin position="434"/>
        <end position="457"/>
    </location>
</feature>
<protein>
    <recommendedName>
        <fullName evidence="7">Ammonium transporter AmtB-like domain-containing protein</fullName>
    </recommendedName>
</protein>
<evidence type="ECO:0000256" key="4">
    <source>
        <dbReference type="ARBA" id="ARBA00023136"/>
    </source>
</evidence>
<dbReference type="InterPro" id="IPR029020">
    <property type="entry name" value="Ammonium/urea_transptr"/>
</dbReference>
<feature type="transmembrane region" description="Helical" evidence="6">
    <location>
        <begin position="689"/>
        <end position="709"/>
    </location>
</feature>
<reference evidence="8 9" key="1">
    <citation type="submission" date="2019-07" db="EMBL/GenBank/DDBJ databases">
        <title>Genomes of Cafeteria roenbergensis.</title>
        <authorList>
            <person name="Fischer M.G."/>
            <person name="Hackl T."/>
            <person name="Roman M."/>
        </authorList>
    </citation>
    <scope>NUCLEOTIDE SEQUENCE [LARGE SCALE GENOMIC DNA]</scope>
    <source>
        <strain evidence="8 9">E4-10P</strain>
    </source>
</reference>
<comment type="subcellular location">
    <subcellularLocation>
        <location evidence="1">Membrane</location>
        <topology evidence="1">Multi-pass membrane protein</topology>
    </subcellularLocation>
</comment>
<keyword evidence="4 6" id="KW-0472">Membrane</keyword>
<dbReference type="InterPro" id="IPR002229">
    <property type="entry name" value="RhesusRHD"/>
</dbReference>
<dbReference type="InterPro" id="IPR051085">
    <property type="entry name" value="MB_O-acyltransferase"/>
</dbReference>
<dbReference type="PANTHER" id="PTHR13285">
    <property type="entry name" value="ACYLTRANSFERASE"/>
    <property type="match status" value="1"/>
</dbReference>
<dbReference type="PRINTS" id="PR00342">
    <property type="entry name" value="RHESUSRHD"/>
</dbReference>
<feature type="transmembrane region" description="Helical" evidence="6">
    <location>
        <begin position="962"/>
        <end position="979"/>
    </location>
</feature>
<feature type="compositionally biased region" description="Low complexity" evidence="5">
    <location>
        <begin position="288"/>
        <end position="297"/>
    </location>
</feature>
<evidence type="ECO:0000313" key="9">
    <source>
        <dbReference type="Proteomes" id="UP000322899"/>
    </source>
</evidence>
<feature type="transmembrane region" description="Helical" evidence="6">
    <location>
        <begin position="83"/>
        <end position="100"/>
    </location>
</feature>
<feature type="transmembrane region" description="Helical" evidence="6">
    <location>
        <begin position="756"/>
        <end position="774"/>
    </location>
</feature>
<accession>A0A5A8DJR1</accession>
<feature type="transmembrane region" description="Helical" evidence="6">
    <location>
        <begin position="985"/>
        <end position="1006"/>
    </location>
</feature>
<feature type="transmembrane region" description="Helical" evidence="6">
    <location>
        <begin position="211"/>
        <end position="233"/>
    </location>
</feature>
<proteinExistence type="predicted"/>
<keyword evidence="2 6" id="KW-0812">Transmembrane</keyword>
<evidence type="ECO:0000256" key="5">
    <source>
        <dbReference type="SAM" id="MobiDB-lite"/>
    </source>
</evidence>
<feature type="transmembrane region" description="Helical" evidence="6">
    <location>
        <begin position="399"/>
        <end position="422"/>
    </location>
</feature>
<feature type="transmembrane region" description="Helical" evidence="6">
    <location>
        <begin position="794"/>
        <end position="819"/>
    </location>
</feature>
<evidence type="ECO:0000313" key="8">
    <source>
        <dbReference type="EMBL" id="KAA0165448.1"/>
    </source>
</evidence>
<dbReference type="SUPFAM" id="SSF111352">
    <property type="entry name" value="Ammonium transporter"/>
    <property type="match status" value="1"/>
</dbReference>
<feature type="transmembrane region" description="Helical" evidence="6">
    <location>
        <begin position="545"/>
        <end position="572"/>
    </location>
</feature>
<dbReference type="Proteomes" id="UP000322899">
    <property type="component" value="Unassembled WGS sequence"/>
</dbReference>
<feature type="transmembrane region" description="Helical" evidence="6">
    <location>
        <begin position="636"/>
        <end position="657"/>
    </location>
</feature>
<dbReference type="Pfam" id="PF00909">
    <property type="entry name" value="Ammonium_transp"/>
    <property type="match status" value="1"/>
</dbReference>
<feature type="region of interest" description="Disordered" evidence="5">
    <location>
        <begin position="1132"/>
        <end position="1191"/>
    </location>
</feature>
<sequence>MVPAEWTLWSVIEVGGVLGLIAFLHVWILLGDDGFWSHRLIAECKANARCASELKPGQSWLPGGQVDHGDSQSRSFRQSLPQLVPAAAVMLLVSWGVRWLSGTAWPASSDKREATARSVAALPLSVVQLCWRLVSAVGFAWLVLGSESLLLLAAVTVHWAVVSACLGAQRCVGGARAGGCAGRAMPWLTTAAVWVVACGIKALAETLKRRIGFWVLLAPVADAAAAAGAPAWATDALVRGAHWLEGGRGSLPWYSMYGLVLLRLVSWGMDAQWALAQRQSLAEGGETAAAPSKAADAPGSRAREGADGPLGHAARVAAAHPLAAYGIAPLAGASASASAAVGASSALPPSGGCLGCARRTAGSWAALVGYTLYPPTLAAGPVTTYNAWLSHAKRPQTTFGAAGLAGTVGRAVGLVLCLEALMQYVPFFSLTKHGAYAGFGPQAVVLLGYTAILSLWLKFAAIWATFRVWALLDGVEVPDNMRRCVANNFSLVDFWKAWHRSYNLWLVRYLYVPLGGSRVGVVRQVANTALVFVFVALWHDVNPELLVWGGLVGLLFVPEFAMRAAVAPGGWLAWVRHRPWYRHAVALVAAFNIFAMVVPNVVGYTRLGERGSVRSMLWQLFVVGGDDPADPGGAPFLVVVFVLLAAGALLMLIAALAHTLHARQWASEPMAMAAATAHEKRLPPADSTMIFTVLVGGVQLAIVLLYCLGADYGEDAAAGSTTTTPGQTAVSYAMFQDVNAMMYLGFGFLMSFMSRYTWTALGATYLIAAVTVQWNMLVAHFWHDLVAHGTVSKLALSIETLTTGNFGVAAVLISFGAVIGRVSPTQMITMAVFEIIVYGLNEAIGVNVFKAVDMGGSMYVHIFGAFFGVAVSYMVGSAKHLGRKGTRHDEAMTSKSASTFAMIGTLLLWIYWPSFNGALATGASQHRVVINTTLSLCGSCVAAFIGSRLLRGGKFSMEDIQNATLAGGVAIGSSADLVVLPGPAIIVGIVAGIVSVTGFAIISPFLSRAFDLDDTCSVFSLHGMPGLIGGTAGAISAAVATTANYGSDVVTVFPARADGRTASGQAAFQAAALFVSLGMAVAGGLLTGAILKLRVLGPLDAGAPAAAGVGLYEDERIWDMEDVEFSDPNAPYVDTAAAGHHHSHSESHQALASASATDHVEMSETPMKRPVAAAATTAASNGDGHAEVAAV</sequence>
<comment type="caution">
    <text evidence="8">The sequence shown here is derived from an EMBL/GenBank/DDBJ whole genome shotgun (WGS) entry which is preliminary data.</text>
</comment>
<name>A0A5A8DJR1_CAFRO</name>
<evidence type="ECO:0000256" key="6">
    <source>
        <dbReference type="SAM" id="Phobius"/>
    </source>
</evidence>
<evidence type="ECO:0000259" key="7">
    <source>
        <dbReference type="Pfam" id="PF00909"/>
    </source>
</evidence>
<dbReference type="GO" id="GO:0005886">
    <property type="term" value="C:plasma membrane"/>
    <property type="evidence" value="ECO:0007669"/>
    <property type="project" value="InterPro"/>
</dbReference>
<dbReference type="EMBL" id="VLTO01000094">
    <property type="protein sequence ID" value="KAA0165448.1"/>
    <property type="molecule type" value="Genomic_DNA"/>
</dbReference>
<feature type="transmembrane region" description="Helical" evidence="6">
    <location>
        <begin position="1066"/>
        <end position="1091"/>
    </location>
</feature>
<feature type="transmembrane region" description="Helical" evidence="6">
    <location>
        <begin position="932"/>
        <end position="950"/>
    </location>
</feature>
<dbReference type="Pfam" id="PF03062">
    <property type="entry name" value="MBOAT"/>
    <property type="match status" value="1"/>
</dbReference>
<feature type="transmembrane region" description="Helical" evidence="6">
    <location>
        <begin position="1027"/>
        <end position="1046"/>
    </location>
</feature>
<feature type="region of interest" description="Disordered" evidence="5">
    <location>
        <begin position="286"/>
        <end position="308"/>
    </location>
</feature>
<feature type="transmembrane region" description="Helical" evidence="6">
    <location>
        <begin position="896"/>
        <end position="912"/>
    </location>
</feature>
<dbReference type="GO" id="GO:0005783">
    <property type="term" value="C:endoplasmic reticulum"/>
    <property type="evidence" value="ECO:0007669"/>
    <property type="project" value="TreeGrafter"/>
</dbReference>
<feature type="transmembrane region" description="Helical" evidence="6">
    <location>
        <begin position="858"/>
        <end position="875"/>
    </location>
</feature>
<feature type="transmembrane region" description="Helical" evidence="6">
    <location>
        <begin position="521"/>
        <end position="539"/>
    </location>
</feature>
<gene>
    <name evidence="8" type="ORF">FNF27_07651</name>
</gene>
<feature type="domain" description="Ammonium transporter AmtB-like" evidence="7">
    <location>
        <begin position="727"/>
        <end position="1095"/>
    </location>
</feature>
<feature type="transmembrane region" description="Helical" evidence="6">
    <location>
        <begin position="831"/>
        <end position="852"/>
    </location>
</feature>
<feature type="transmembrane region" description="Helical" evidence="6">
    <location>
        <begin position="729"/>
        <end position="749"/>
    </location>
</feature>
<feature type="transmembrane region" description="Helical" evidence="6">
    <location>
        <begin position="184"/>
        <end position="204"/>
    </location>
</feature>
<keyword evidence="3 6" id="KW-1133">Transmembrane helix</keyword>
<dbReference type="InterPro" id="IPR024041">
    <property type="entry name" value="NH4_transpt_AmtB-like_dom"/>
</dbReference>
<evidence type="ECO:0000256" key="2">
    <source>
        <dbReference type="ARBA" id="ARBA00022692"/>
    </source>
</evidence>
<dbReference type="OrthoDB" id="534912at2759"/>
<organism evidence="8 9">
    <name type="scientific">Cafeteria roenbergensis</name>
    <name type="common">Marine flagellate</name>
    <dbReference type="NCBI Taxonomy" id="33653"/>
    <lineage>
        <taxon>Eukaryota</taxon>
        <taxon>Sar</taxon>
        <taxon>Stramenopiles</taxon>
        <taxon>Bigyra</taxon>
        <taxon>Opalozoa</taxon>
        <taxon>Bicosoecida</taxon>
        <taxon>Cafeteriaceae</taxon>
        <taxon>Cafeteria</taxon>
    </lineage>
</organism>
<dbReference type="InterPro" id="IPR004299">
    <property type="entry name" value="MBOAT_fam"/>
</dbReference>
<feature type="transmembrane region" description="Helical" evidence="6">
    <location>
        <begin position="584"/>
        <end position="602"/>
    </location>
</feature>